<evidence type="ECO:0008006" key="3">
    <source>
        <dbReference type="Google" id="ProtNLM"/>
    </source>
</evidence>
<sequence length="152" mass="17366">MPTPLPFELQKLICLHIPIGQLYGSLRLVSRAWRTAVLASMKDQFTRMARENEYKTLAAIVTQRRREGHLKGASGDFGSWFRRLVDVETCDMTVLIDVFLEVQRDVVAEVYRITSTWNKMKEPMETRWAALLGGLRIEDPGRLACVLGNVDN</sequence>
<reference evidence="1 2" key="1">
    <citation type="journal article" date="2015" name="Genome Biol. Evol.">
        <title>Phylogenomic analyses indicate that early fungi evolved digesting cell walls of algal ancestors of land plants.</title>
        <authorList>
            <person name="Chang Y."/>
            <person name="Wang S."/>
            <person name="Sekimoto S."/>
            <person name="Aerts A.L."/>
            <person name="Choi C."/>
            <person name="Clum A."/>
            <person name="LaButti K.M."/>
            <person name="Lindquist E.A."/>
            <person name="Yee Ngan C."/>
            <person name="Ohm R.A."/>
            <person name="Salamov A.A."/>
            <person name="Grigoriev I.V."/>
            <person name="Spatafora J.W."/>
            <person name="Berbee M.L."/>
        </authorList>
    </citation>
    <scope>NUCLEOTIDE SEQUENCE [LARGE SCALE GENOMIC DNA]</scope>
    <source>
        <strain evidence="1 2">JEL478</strain>
    </source>
</reference>
<evidence type="ECO:0000313" key="1">
    <source>
        <dbReference type="EMBL" id="KXS10304.1"/>
    </source>
</evidence>
<evidence type="ECO:0000313" key="2">
    <source>
        <dbReference type="Proteomes" id="UP000070544"/>
    </source>
</evidence>
<protein>
    <recommendedName>
        <fullName evidence="3">F-box domain-containing protein</fullName>
    </recommendedName>
</protein>
<proteinExistence type="predicted"/>
<dbReference type="EMBL" id="KQ965831">
    <property type="protein sequence ID" value="KXS10304.1"/>
    <property type="molecule type" value="Genomic_DNA"/>
</dbReference>
<keyword evidence="2" id="KW-1185">Reference proteome</keyword>
<organism evidence="1 2">
    <name type="scientific">Gonapodya prolifera (strain JEL478)</name>
    <name type="common">Monoblepharis prolifera</name>
    <dbReference type="NCBI Taxonomy" id="1344416"/>
    <lineage>
        <taxon>Eukaryota</taxon>
        <taxon>Fungi</taxon>
        <taxon>Fungi incertae sedis</taxon>
        <taxon>Chytridiomycota</taxon>
        <taxon>Chytridiomycota incertae sedis</taxon>
        <taxon>Monoblepharidomycetes</taxon>
        <taxon>Monoblepharidales</taxon>
        <taxon>Gonapodyaceae</taxon>
        <taxon>Gonapodya</taxon>
    </lineage>
</organism>
<dbReference type="Proteomes" id="UP000070544">
    <property type="component" value="Unassembled WGS sequence"/>
</dbReference>
<name>A0A139A0Q6_GONPJ</name>
<dbReference type="AlphaFoldDB" id="A0A139A0Q6"/>
<accession>A0A139A0Q6</accession>
<gene>
    <name evidence="1" type="ORF">M427DRAFT_139733</name>
</gene>